<evidence type="ECO:0000256" key="5">
    <source>
        <dbReference type="ARBA" id="ARBA00022448"/>
    </source>
</evidence>
<accession>A0A9D1NTJ7</accession>
<sequence>MGEKTVNMTQGAILTKMTRFALPVLLGLLCQRIYNFADAYIVGHYLGDNALAAVSIAGTATYMLFSIIMGLTTGVSVVISRHYGAGEEEQVVKTFATSIYVAVASAVLITAVGMICSRPLLVILQTSDELMEEAWIYLVIIFAGTAGTMLYNWIASVLRSLGNSVAPLIFLVISSVLNVVLDIALVAWIPMGVAGAAIATVASQVISGLLCLIYALKALPFLRLSRKQFACHKELVRAILVYGVPAGLQMSIISISDMTLQAVVNTYSTALVVAYSVCLKVEGLGFQLGDAIGTSLGTFVGQNVGAERFDRVKKGVRCAYLMNLISYGIFSPSAFFLAEPIMRAFTDNADSIRYGVEYMRIFSVFFLAGGLLLVYHNVLRPAGDVKVTILMGVSEVVTRIGFAFLFSALFGYYGLWWVSPITWVCAALVGCVRYYSGKWEEKARRQLRQEKTAAAGE</sequence>
<dbReference type="PIRSF" id="PIRSF006603">
    <property type="entry name" value="DinF"/>
    <property type="match status" value="1"/>
</dbReference>
<feature type="transmembrane region" description="Helical" evidence="13">
    <location>
        <begin position="387"/>
        <end position="409"/>
    </location>
</feature>
<feature type="transmembrane region" description="Helical" evidence="13">
    <location>
        <begin position="415"/>
        <end position="435"/>
    </location>
</feature>
<evidence type="ECO:0000256" key="3">
    <source>
        <dbReference type="ARBA" id="ARBA00010199"/>
    </source>
</evidence>
<feature type="transmembrane region" description="Helical" evidence="13">
    <location>
        <begin position="166"/>
        <end position="189"/>
    </location>
</feature>
<feature type="transmembrane region" description="Helical" evidence="13">
    <location>
        <begin position="195"/>
        <end position="216"/>
    </location>
</feature>
<keyword evidence="6" id="KW-0050">Antiport</keyword>
<feature type="transmembrane region" description="Helical" evidence="13">
    <location>
        <begin position="318"/>
        <end position="338"/>
    </location>
</feature>
<evidence type="ECO:0000313" key="15">
    <source>
        <dbReference type="Proteomes" id="UP000886723"/>
    </source>
</evidence>
<gene>
    <name evidence="14" type="ORF">IAA63_01635</name>
</gene>
<keyword evidence="7" id="KW-1003">Cell membrane</keyword>
<evidence type="ECO:0000256" key="4">
    <source>
        <dbReference type="ARBA" id="ARBA00020268"/>
    </source>
</evidence>
<comment type="subcellular location">
    <subcellularLocation>
        <location evidence="2">Cell membrane</location>
        <topology evidence="2">Multi-pass membrane protein</topology>
    </subcellularLocation>
</comment>
<dbReference type="GO" id="GO:0015297">
    <property type="term" value="F:antiporter activity"/>
    <property type="evidence" value="ECO:0007669"/>
    <property type="project" value="UniProtKB-KW"/>
</dbReference>
<keyword evidence="11 13" id="KW-0472">Membrane</keyword>
<protein>
    <recommendedName>
        <fullName evidence="4">Probable multidrug resistance protein NorM</fullName>
    </recommendedName>
    <alternativeName>
        <fullName evidence="12">Multidrug-efflux transporter</fullName>
    </alternativeName>
</protein>
<name>A0A9D1NTJ7_9FIRM</name>
<feature type="transmembrane region" description="Helical" evidence="13">
    <location>
        <begin position="135"/>
        <end position="154"/>
    </location>
</feature>
<evidence type="ECO:0000256" key="6">
    <source>
        <dbReference type="ARBA" id="ARBA00022449"/>
    </source>
</evidence>
<dbReference type="GO" id="GO:0005886">
    <property type="term" value="C:plasma membrane"/>
    <property type="evidence" value="ECO:0007669"/>
    <property type="project" value="UniProtKB-SubCell"/>
</dbReference>
<evidence type="ECO:0000256" key="12">
    <source>
        <dbReference type="ARBA" id="ARBA00031636"/>
    </source>
</evidence>
<feature type="transmembrane region" description="Helical" evidence="13">
    <location>
        <begin position="91"/>
        <end position="115"/>
    </location>
</feature>
<organism evidence="14 15">
    <name type="scientific">Candidatus Pullilachnospira stercoravium</name>
    <dbReference type="NCBI Taxonomy" id="2840913"/>
    <lineage>
        <taxon>Bacteria</taxon>
        <taxon>Bacillati</taxon>
        <taxon>Bacillota</taxon>
        <taxon>Clostridia</taxon>
        <taxon>Lachnospirales</taxon>
        <taxon>Lachnospiraceae</taxon>
        <taxon>Lachnospiraceae incertae sedis</taxon>
        <taxon>Candidatus Pullilachnospira</taxon>
    </lineage>
</organism>
<evidence type="ECO:0000256" key="13">
    <source>
        <dbReference type="SAM" id="Phobius"/>
    </source>
</evidence>
<dbReference type="AlphaFoldDB" id="A0A9D1NTJ7"/>
<dbReference type="GO" id="GO:0042910">
    <property type="term" value="F:xenobiotic transmembrane transporter activity"/>
    <property type="evidence" value="ECO:0007669"/>
    <property type="project" value="InterPro"/>
</dbReference>
<dbReference type="Proteomes" id="UP000886723">
    <property type="component" value="Unassembled WGS sequence"/>
</dbReference>
<comment type="similarity">
    <text evidence="3">Belongs to the multi antimicrobial extrusion (MATE) (TC 2.A.66.1) family.</text>
</comment>
<dbReference type="InterPro" id="IPR048279">
    <property type="entry name" value="MdtK-like"/>
</dbReference>
<dbReference type="EMBL" id="DVON01000032">
    <property type="protein sequence ID" value="HIV11829.1"/>
    <property type="molecule type" value="Genomic_DNA"/>
</dbReference>
<evidence type="ECO:0000256" key="2">
    <source>
        <dbReference type="ARBA" id="ARBA00004651"/>
    </source>
</evidence>
<keyword evidence="10" id="KW-0406">Ion transport</keyword>
<dbReference type="Pfam" id="PF01554">
    <property type="entry name" value="MatE"/>
    <property type="match status" value="2"/>
</dbReference>
<keyword evidence="8 13" id="KW-0812">Transmembrane</keyword>
<dbReference type="CDD" id="cd13138">
    <property type="entry name" value="MATE_yoeA_like"/>
    <property type="match status" value="1"/>
</dbReference>
<evidence type="ECO:0000256" key="10">
    <source>
        <dbReference type="ARBA" id="ARBA00023065"/>
    </source>
</evidence>
<keyword evidence="5" id="KW-0813">Transport</keyword>
<dbReference type="PANTHER" id="PTHR43298:SF2">
    <property type="entry name" value="FMN_FAD EXPORTER YEEO-RELATED"/>
    <property type="match status" value="1"/>
</dbReference>
<dbReference type="NCBIfam" id="TIGR00797">
    <property type="entry name" value="matE"/>
    <property type="match status" value="1"/>
</dbReference>
<evidence type="ECO:0000256" key="7">
    <source>
        <dbReference type="ARBA" id="ARBA00022475"/>
    </source>
</evidence>
<evidence type="ECO:0000313" key="14">
    <source>
        <dbReference type="EMBL" id="HIV11829.1"/>
    </source>
</evidence>
<proteinExistence type="inferred from homology"/>
<comment type="function">
    <text evidence="1">Multidrug efflux pump.</text>
</comment>
<keyword evidence="9 13" id="KW-1133">Transmembrane helix</keyword>
<reference evidence="14" key="1">
    <citation type="submission" date="2020-10" db="EMBL/GenBank/DDBJ databases">
        <authorList>
            <person name="Gilroy R."/>
        </authorList>
    </citation>
    <scope>NUCLEOTIDE SEQUENCE</scope>
    <source>
        <strain evidence="14">ChiBcec2-4451</strain>
    </source>
</reference>
<evidence type="ECO:0000256" key="11">
    <source>
        <dbReference type="ARBA" id="ARBA00023136"/>
    </source>
</evidence>
<reference evidence="14" key="2">
    <citation type="journal article" date="2021" name="PeerJ">
        <title>Extensive microbial diversity within the chicken gut microbiome revealed by metagenomics and culture.</title>
        <authorList>
            <person name="Gilroy R."/>
            <person name="Ravi A."/>
            <person name="Getino M."/>
            <person name="Pursley I."/>
            <person name="Horton D.L."/>
            <person name="Alikhan N.F."/>
            <person name="Baker D."/>
            <person name="Gharbi K."/>
            <person name="Hall N."/>
            <person name="Watson M."/>
            <person name="Adriaenssens E.M."/>
            <person name="Foster-Nyarko E."/>
            <person name="Jarju S."/>
            <person name="Secka A."/>
            <person name="Antonio M."/>
            <person name="Oren A."/>
            <person name="Chaudhuri R.R."/>
            <person name="La Ragione R."/>
            <person name="Hildebrand F."/>
            <person name="Pallen M.J."/>
        </authorList>
    </citation>
    <scope>NUCLEOTIDE SEQUENCE</scope>
    <source>
        <strain evidence="14">ChiBcec2-4451</strain>
    </source>
</reference>
<evidence type="ECO:0000256" key="9">
    <source>
        <dbReference type="ARBA" id="ARBA00022989"/>
    </source>
</evidence>
<evidence type="ECO:0000256" key="1">
    <source>
        <dbReference type="ARBA" id="ARBA00003408"/>
    </source>
</evidence>
<comment type="caution">
    <text evidence="14">The sequence shown here is derived from an EMBL/GenBank/DDBJ whole genome shotgun (WGS) entry which is preliminary data.</text>
</comment>
<dbReference type="InterPro" id="IPR050222">
    <property type="entry name" value="MATE_MdtK"/>
</dbReference>
<dbReference type="InterPro" id="IPR002528">
    <property type="entry name" value="MATE_fam"/>
</dbReference>
<dbReference type="PANTHER" id="PTHR43298">
    <property type="entry name" value="MULTIDRUG RESISTANCE PROTEIN NORM-RELATED"/>
    <property type="match status" value="1"/>
</dbReference>
<feature type="transmembrane region" description="Helical" evidence="13">
    <location>
        <begin position="358"/>
        <end position="375"/>
    </location>
</feature>
<evidence type="ECO:0000256" key="8">
    <source>
        <dbReference type="ARBA" id="ARBA00022692"/>
    </source>
</evidence>
<dbReference type="GO" id="GO:0006811">
    <property type="term" value="P:monoatomic ion transport"/>
    <property type="evidence" value="ECO:0007669"/>
    <property type="project" value="UniProtKB-KW"/>
</dbReference>
<feature type="transmembrane region" description="Helical" evidence="13">
    <location>
        <begin position="51"/>
        <end position="79"/>
    </location>
</feature>